<reference evidence="2" key="1">
    <citation type="journal article" date="2019" name="Int. J. Syst. Evol. Microbiol.">
        <title>The Global Catalogue of Microorganisms (GCM) 10K type strain sequencing project: providing services to taxonomists for standard genome sequencing and annotation.</title>
        <authorList>
            <consortium name="The Broad Institute Genomics Platform"/>
            <consortium name="The Broad Institute Genome Sequencing Center for Infectious Disease"/>
            <person name="Wu L."/>
            <person name="Ma J."/>
        </authorList>
    </citation>
    <scope>NUCLEOTIDE SEQUENCE [LARGE SCALE GENOMIC DNA]</scope>
    <source>
        <strain evidence="2">KCTC 52232</strain>
    </source>
</reference>
<dbReference type="Proteomes" id="UP001597601">
    <property type="component" value="Unassembled WGS sequence"/>
</dbReference>
<name>A0ABW5XP03_9SPHI</name>
<evidence type="ECO:0000313" key="2">
    <source>
        <dbReference type="Proteomes" id="UP001597601"/>
    </source>
</evidence>
<keyword evidence="2" id="KW-1185">Reference proteome</keyword>
<protein>
    <submittedName>
        <fullName evidence="1">Uncharacterized protein</fullName>
    </submittedName>
</protein>
<proteinExistence type="predicted"/>
<gene>
    <name evidence="1" type="ORF">ACFSYC_05405</name>
</gene>
<accession>A0ABW5XP03</accession>
<evidence type="ECO:0000313" key="1">
    <source>
        <dbReference type="EMBL" id="MFD2864119.1"/>
    </source>
</evidence>
<sequence>MKLHTASGVFENIAKAEDAKEYLLAQELEFTDGDIIITTLTPGEENVLLKAHADSPREMQEAVDVIRNYGGVDINMTA</sequence>
<comment type="caution">
    <text evidence="1">The sequence shown here is derived from an EMBL/GenBank/DDBJ whole genome shotgun (WGS) entry which is preliminary data.</text>
</comment>
<organism evidence="1 2">
    <name type="scientific">Mucilaginibacter antarcticus</name>
    <dbReference type="NCBI Taxonomy" id="1855725"/>
    <lineage>
        <taxon>Bacteria</taxon>
        <taxon>Pseudomonadati</taxon>
        <taxon>Bacteroidota</taxon>
        <taxon>Sphingobacteriia</taxon>
        <taxon>Sphingobacteriales</taxon>
        <taxon>Sphingobacteriaceae</taxon>
        <taxon>Mucilaginibacter</taxon>
    </lineage>
</organism>
<dbReference type="EMBL" id="JBHUON010000004">
    <property type="protein sequence ID" value="MFD2864119.1"/>
    <property type="molecule type" value="Genomic_DNA"/>
</dbReference>
<dbReference type="RefSeq" id="WP_377124326.1">
    <property type="nucleotide sequence ID" value="NZ_JBHUHN010000001.1"/>
</dbReference>